<comment type="caution">
    <text evidence="7">The sequence shown here is derived from an EMBL/GenBank/DDBJ whole genome shotgun (WGS) entry which is preliminary data.</text>
</comment>
<dbReference type="EMBL" id="AGEL01000003">
    <property type="protein sequence ID" value="EHO17995.1"/>
    <property type="molecule type" value="Genomic_DNA"/>
</dbReference>
<organism evidence="7 8">
    <name type="scientific">Stomatobaculum longum</name>
    <dbReference type="NCBI Taxonomy" id="796942"/>
    <lineage>
        <taxon>Bacteria</taxon>
        <taxon>Bacillati</taxon>
        <taxon>Bacillota</taxon>
        <taxon>Clostridia</taxon>
        <taxon>Lachnospirales</taxon>
        <taxon>Lachnospiraceae</taxon>
        <taxon>Stomatobaculum</taxon>
    </lineage>
</organism>
<evidence type="ECO:0000256" key="1">
    <source>
        <dbReference type="ARBA" id="ARBA00022552"/>
    </source>
</evidence>
<reference evidence="7 8" key="1">
    <citation type="submission" date="2011-10" db="EMBL/GenBank/DDBJ databases">
        <title>The Genome Sequence of Lachnospiraceae bacterium ACC2.</title>
        <authorList>
            <consortium name="The Broad Institute Genome Sequencing Platform"/>
            <person name="Earl A."/>
            <person name="Ward D."/>
            <person name="Feldgarden M."/>
            <person name="Gevers D."/>
            <person name="Sizova M."/>
            <person name="Hazen A."/>
            <person name="Epstein S."/>
            <person name="Young S.K."/>
            <person name="Zeng Q."/>
            <person name="Gargeya S."/>
            <person name="Fitzgerald M."/>
            <person name="Haas B."/>
            <person name="Abouelleil A."/>
            <person name="Alvarado L."/>
            <person name="Arachchi H.M."/>
            <person name="Berlin A."/>
            <person name="Brown A."/>
            <person name="Chapman S.B."/>
            <person name="Chen Z."/>
            <person name="Dunbar C."/>
            <person name="Freedman E."/>
            <person name="Gearin G."/>
            <person name="Goldberg J."/>
            <person name="Griggs A."/>
            <person name="Gujja S."/>
            <person name="Heiman D."/>
            <person name="Howarth C."/>
            <person name="Larson L."/>
            <person name="Lui A."/>
            <person name="MacDonald P.J.P."/>
            <person name="Montmayeur A."/>
            <person name="Murphy C."/>
            <person name="Neiman D."/>
            <person name="Pearson M."/>
            <person name="Priest M."/>
            <person name="Roberts A."/>
            <person name="Saif S."/>
            <person name="Shea T."/>
            <person name="Shenoy N."/>
            <person name="Sisk P."/>
            <person name="Stolte C."/>
            <person name="Sykes S."/>
            <person name="Wortman J."/>
            <person name="Nusbaum C."/>
            <person name="Birren B."/>
        </authorList>
    </citation>
    <scope>NUCLEOTIDE SEQUENCE [LARGE SCALE GENOMIC DNA]</scope>
    <source>
        <strain evidence="7 8">ACC2</strain>
    </source>
</reference>
<dbReference type="EC" id="2.1.1.177" evidence="6"/>
<sequence>MNVTLLTVGSLKERYWREAVAEYEKRLSAYCKFRLIEVKDEKTPDAIDSAASRRVRQKEGERLLEKIDARSLVVTLEIQGKKFDSEGFAAEMEKLEERSRGELCFVIGGSLGLSPEVSARAALHLSFSDFTFPHQLMRVLFLEQLYRSYRIRTGAPYHK</sequence>
<evidence type="ECO:0000256" key="2">
    <source>
        <dbReference type="ARBA" id="ARBA00022603"/>
    </source>
</evidence>
<dbReference type="InterPro" id="IPR003742">
    <property type="entry name" value="RlmH-like"/>
</dbReference>
<comment type="caution">
    <text evidence="6">Lacks conserved residue(s) required for the propagation of feature annotation.</text>
</comment>
<feature type="binding site" evidence="6">
    <location>
        <position position="76"/>
    </location>
    <ligand>
        <name>S-adenosyl-L-methionine</name>
        <dbReference type="ChEBI" id="CHEBI:59789"/>
    </ligand>
</feature>
<dbReference type="NCBIfam" id="NF000985">
    <property type="entry name" value="PRK00103.1-3"/>
    <property type="match status" value="1"/>
</dbReference>
<dbReference type="CDD" id="cd18081">
    <property type="entry name" value="RlmH-like"/>
    <property type="match status" value="1"/>
</dbReference>
<dbReference type="RefSeq" id="WP_009532014.1">
    <property type="nucleotide sequence ID" value="NZ_JH590861.1"/>
</dbReference>
<keyword evidence="2 6" id="KW-0489">Methyltransferase</keyword>
<accession>A0AA36Y6D7</accession>
<proteinExistence type="inferred from homology"/>
<comment type="similarity">
    <text evidence="5 6">Belongs to the RNA methyltransferase RlmH family.</text>
</comment>
<protein>
    <recommendedName>
        <fullName evidence="6">Ribosomal RNA large subunit methyltransferase H</fullName>
        <ecNumber evidence="6">2.1.1.177</ecNumber>
    </recommendedName>
    <alternativeName>
        <fullName evidence="6">23S rRNA (pseudouridine1915-N3)-methyltransferase</fullName>
    </alternativeName>
    <alternativeName>
        <fullName evidence="6">23S rRNA m3Psi1915 methyltransferase</fullName>
    </alternativeName>
    <alternativeName>
        <fullName evidence="6">rRNA (pseudouridine-N3-)-methyltransferase RlmH</fullName>
    </alternativeName>
</protein>
<comment type="subcellular location">
    <subcellularLocation>
        <location evidence="6">Cytoplasm</location>
    </subcellularLocation>
</comment>
<evidence type="ECO:0000256" key="3">
    <source>
        <dbReference type="ARBA" id="ARBA00022679"/>
    </source>
</evidence>
<evidence type="ECO:0000313" key="7">
    <source>
        <dbReference type="EMBL" id="EHO17995.1"/>
    </source>
</evidence>
<comment type="function">
    <text evidence="6">Specifically methylates the pseudouridine at position 1915 (m3Psi1915) in 23S rRNA.</text>
</comment>
<evidence type="ECO:0000256" key="4">
    <source>
        <dbReference type="ARBA" id="ARBA00022691"/>
    </source>
</evidence>
<keyword evidence="1 6" id="KW-0698">rRNA processing</keyword>
<name>A0AA36Y6D7_9FIRM</name>
<dbReference type="InterPro" id="IPR029026">
    <property type="entry name" value="tRNA_m1G_MTases_N"/>
</dbReference>
<feature type="binding site" evidence="6">
    <location>
        <position position="108"/>
    </location>
    <ligand>
        <name>S-adenosyl-L-methionine</name>
        <dbReference type="ChEBI" id="CHEBI:59789"/>
    </ligand>
</feature>
<dbReference type="AlphaFoldDB" id="A0AA36Y6D7"/>
<gene>
    <name evidence="6" type="primary">rlmH</name>
    <name evidence="7" type="ORF">HMPREF9623_00179</name>
</gene>
<dbReference type="Pfam" id="PF02590">
    <property type="entry name" value="SPOUT_MTase"/>
    <property type="match status" value="1"/>
</dbReference>
<keyword evidence="3 6" id="KW-0808">Transferase</keyword>
<evidence type="ECO:0000256" key="5">
    <source>
        <dbReference type="ARBA" id="ARBA00038303"/>
    </source>
</evidence>
<keyword evidence="4 6" id="KW-0949">S-adenosyl-L-methionine</keyword>
<dbReference type="GeneID" id="86939976"/>
<keyword evidence="8" id="KW-1185">Reference proteome</keyword>
<keyword evidence="6" id="KW-0963">Cytoplasm</keyword>
<evidence type="ECO:0000256" key="6">
    <source>
        <dbReference type="HAMAP-Rule" id="MF_00658"/>
    </source>
</evidence>
<comment type="catalytic activity">
    <reaction evidence="6">
        <text>pseudouridine(1915) in 23S rRNA + S-adenosyl-L-methionine = N(3)-methylpseudouridine(1915) in 23S rRNA + S-adenosyl-L-homocysteine + H(+)</text>
        <dbReference type="Rhea" id="RHEA:42752"/>
        <dbReference type="Rhea" id="RHEA-COMP:10221"/>
        <dbReference type="Rhea" id="RHEA-COMP:10222"/>
        <dbReference type="ChEBI" id="CHEBI:15378"/>
        <dbReference type="ChEBI" id="CHEBI:57856"/>
        <dbReference type="ChEBI" id="CHEBI:59789"/>
        <dbReference type="ChEBI" id="CHEBI:65314"/>
        <dbReference type="ChEBI" id="CHEBI:74486"/>
        <dbReference type="EC" id="2.1.1.177"/>
    </reaction>
</comment>
<comment type="subunit">
    <text evidence="6">Homodimer.</text>
</comment>
<dbReference type="PANTHER" id="PTHR33603:SF1">
    <property type="entry name" value="RIBOSOMAL RNA LARGE SUBUNIT METHYLTRANSFERASE H"/>
    <property type="match status" value="1"/>
</dbReference>
<dbReference type="HAMAP" id="MF_00658">
    <property type="entry name" value="23SrRNA_methyltr_H"/>
    <property type="match status" value="1"/>
</dbReference>
<dbReference type="InterPro" id="IPR029028">
    <property type="entry name" value="Alpha/beta_knot_MTases"/>
</dbReference>
<dbReference type="GO" id="GO:0070038">
    <property type="term" value="F:rRNA (pseudouridine-N3-)-methyltransferase activity"/>
    <property type="evidence" value="ECO:0007669"/>
    <property type="project" value="UniProtKB-UniRule"/>
</dbReference>
<dbReference type="PIRSF" id="PIRSF004505">
    <property type="entry name" value="MT_bac"/>
    <property type="match status" value="1"/>
</dbReference>
<dbReference type="Proteomes" id="UP000018466">
    <property type="component" value="Unassembled WGS sequence"/>
</dbReference>
<dbReference type="GO" id="GO:0005737">
    <property type="term" value="C:cytoplasm"/>
    <property type="evidence" value="ECO:0007669"/>
    <property type="project" value="UniProtKB-SubCell"/>
</dbReference>
<dbReference type="NCBIfam" id="TIGR00246">
    <property type="entry name" value="tRNA_RlmH_YbeA"/>
    <property type="match status" value="1"/>
</dbReference>
<dbReference type="SUPFAM" id="SSF75217">
    <property type="entry name" value="alpha/beta knot"/>
    <property type="match status" value="1"/>
</dbReference>
<evidence type="ECO:0000313" key="8">
    <source>
        <dbReference type="Proteomes" id="UP000018466"/>
    </source>
</evidence>
<dbReference type="PANTHER" id="PTHR33603">
    <property type="entry name" value="METHYLTRANSFERASE"/>
    <property type="match status" value="1"/>
</dbReference>
<dbReference type="Gene3D" id="3.40.1280.10">
    <property type="match status" value="1"/>
</dbReference>